<organism evidence="1 2">
    <name type="scientific">Portunus trituberculatus</name>
    <name type="common">Swimming crab</name>
    <name type="synonym">Neptunus trituberculatus</name>
    <dbReference type="NCBI Taxonomy" id="210409"/>
    <lineage>
        <taxon>Eukaryota</taxon>
        <taxon>Metazoa</taxon>
        <taxon>Ecdysozoa</taxon>
        <taxon>Arthropoda</taxon>
        <taxon>Crustacea</taxon>
        <taxon>Multicrustacea</taxon>
        <taxon>Malacostraca</taxon>
        <taxon>Eumalacostraca</taxon>
        <taxon>Eucarida</taxon>
        <taxon>Decapoda</taxon>
        <taxon>Pleocyemata</taxon>
        <taxon>Brachyura</taxon>
        <taxon>Eubrachyura</taxon>
        <taxon>Portunoidea</taxon>
        <taxon>Portunidae</taxon>
        <taxon>Portuninae</taxon>
        <taxon>Portunus</taxon>
    </lineage>
</organism>
<dbReference type="Proteomes" id="UP000324222">
    <property type="component" value="Unassembled WGS sequence"/>
</dbReference>
<evidence type="ECO:0000313" key="2">
    <source>
        <dbReference type="Proteomes" id="UP000324222"/>
    </source>
</evidence>
<keyword evidence="2" id="KW-1185">Reference proteome</keyword>
<proteinExistence type="predicted"/>
<name>A0A5B7K5V8_PORTR</name>
<evidence type="ECO:0000313" key="1">
    <source>
        <dbReference type="EMBL" id="MPD00668.1"/>
    </source>
</evidence>
<reference evidence="1 2" key="1">
    <citation type="submission" date="2019-05" db="EMBL/GenBank/DDBJ databases">
        <title>Another draft genome of Portunus trituberculatus and its Hox gene families provides insights of decapod evolution.</title>
        <authorList>
            <person name="Jeong J.-H."/>
            <person name="Song I."/>
            <person name="Kim S."/>
            <person name="Choi T."/>
            <person name="Kim D."/>
            <person name="Ryu S."/>
            <person name="Kim W."/>
        </authorList>
    </citation>
    <scope>NUCLEOTIDE SEQUENCE [LARGE SCALE GENOMIC DNA]</scope>
    <source>
        <tissue evidence="1">Muscle</tissue>
    </source>
</reference>
<comment type="caution">
    <text evidence="1">The sequence shown here is derived from an EMBL/GenBank/DDBJ whole genome shotgun (WGS) entry which is preliminary data.</text>
</comment>
<sequence length="111" mass="12489">MQKIYIPICLSACLSVYHIYLSTCQFTHYTCLHTCPSVCQPVYLSIHPYLCVSLHRWMSLRKALIESSGHGAITVIIKAPITDPIPGVDHLFMTQLNLFHHVAGTRAIPIQ</sequence>
<gene>
    <name evidence="1" type="ORF">E2C01_096156</name>
</gene>
<protein>
    <submittedName>
        <fullName evidence="1">Uncharacterized protein</fullName>
    </submittedName>
</protein>
<dbReference type="AlphaFoldDB" id="A0A5B7K5V8"/>
<accession>A0A5B7K5V8</accession>
<dbReference type="EMBL" id="VSRR010123850">
    <property type="protein sequence ID" value="MPD00668.1"/>
    <property type="molecule type" value="Genomic_DNA"/>
</dbReference>